<dbReference type="PROSITE" id="PS01227">
    <property type="entry name" value="UPF0012"/>
    <property type="match status" value="1"/>
</dbReference>
<keyword evidence="4" id="KW-1185">Reference proteome</keyword>
<dbReference type="InterPro" id="IPR036526">
    <property type="entry name" value="C-N_Hydrolase_sf"/>
</dbReference>
<keyword evidence="3" id="KW-0378">Hydrolase</keyword>
<evidence type="ECO:0000256" key="1">
    <source>
        <dbReference type="ARBA" id="ARBA00010613"/>
    </source>
</evidence>
<reference evidence="3 4" key="1">
    <citation type="submission" date="2017-10" db="EMBL/GenBank/DDBJ databases">
        <title>Frigbacter circumglobatus gen. nov. sp. nov., isolated from sediment cultured in situ.</title>
        <authorList>
            <person name="Zhao Z."/>
        </authorList>
    </citation>
    <scope>NUCLEOTIDE SEQUENCE [LARGE SCALE GENOMIC DNA]</scope>
    <source>
        <strain evidence="3 4">ZYL</strain>
    </source>
</reference>
<dbReference type="SUPFAM" id="SSF56317">
    <property type="entry name" value="Carbon-nitrogen hydrolase"/>
    <property type="match status" value="1"/>
</dbReference>
<feature type="domain" description="CN hydrolase" evidence="2">
    <location>
        <begin position="3"/>
        <end position="244"/>
    </location>
</feature>
<evidence type="ECO:0000313" key="3">
    <source>
        <dbReference type="EMBL" id="PHZ85624.1"/>
    </source>
</evidence>
<dbReference type="PANTHER" id="PTHR23088">
    <property type="entry name" value="NITRILASE-RELATED"/>
    <property type="match status" value="1"/>
</dbReference>
<evidence type="ECO:0000313" key="4">
    <source>
        <dbReference type="Proteomes" id="UP000229730"/>
    </source>
</evidence>
<dbReference type="InterPro" id="IPR003010">
    <property type="entry name" value="C-N_Hydrolase"/>
</dbReference>
<dbReference type="AlphaFoldDB" id="A0A2G4YTG6"/>
<sequence length="265" mass="29750">MTITLLACQIELPQITSVEARNHYTAEMIQRLDHCLISRPADMVVFPELSSTGYPMQGLENISELAEDMAGVTVTAFAELAQKHKTAICFGMPRRAGDSVMLSQVMVYGDGRAAGFYDKIYLHSGEKPAFSAGEKIFVTELAGLRFGVIICYDMRFPELCRRLAFEGSVDVILHAVAMERDDTFRSWPSFVLTRALENEAYMLSVNYAGDDFGGSLFCPPRLDEGHDMCCLDTSEDFHYFTVDQTMIDSVRKHPSYRSVQKEKDC</sequence>
<dbReference type="Pfam" id="PF00795">
    <property type="entry name" value="CN_hydrolase"/>
    <property type="match status" value="1"/>
</dbReference>
<dbReference type="PROSITE" id="PS50263">
    <property type="entry name" value="CN_HYDROLASE"/>
    <property type="match status" value="1"/>
</dbReference>
<organism evidence="3 4">
    <name type="scientific">Paremcibacter congregatus</name>
    <dbReference type="NCBI Taxonomy" id="2043170"/>
    <lineage>
        <taxon>Bacteria</taxon>
        <taxon>Pseudomonadati</taxon>
        <taxon>Pseudomonadota</taxon>
        <taxon>Alphaproteobacteria</taxon>
        <taxon>Emcibacterales</taxon>
        <taxon>Emcibacteraceae</taxon>
        <taxon>Paremcibacter</taxon>
    </lineage>
</organism>
<comment type="similarity">
    <text evidence="1">Belongs to the carbon-nitrogen hydrolase superfamily. NIT1/NIT2 family.</text>
</comment>
<dbReference type="OrthoDB" id="9811121at2"/>
<dbReference type="Gene3D" id="3.60.110.10">
    <property type="entry name" value="Carbon-nitrogen hydrolase"/>
    <property type="match status" value="1"/>
</dbReference>
<dbReference type="RefSeq" id="WP_099471208.1">
    <property type="nucleotide sequence ID" value="NZ_CP041025.1"/>
</dbReference>
<gene>
    <name evidence="3" type="ORF">CRD36_02755</name>
</gene>
<dbReference type="InterPro" id="IPR001110">
    <property type="entry name" value="UPF0012_CS"/>
</dbReference>
<accession>A0A2G4YTG6</accession>
<dbReference type="CDD" id="cd07197">
    <property type="entry name" value="nitrilase"/>
    <property type="match status" value="1"/>
</dbReference>
<evidence type="ECO:0000259" key="2">
    <source>
        <dbReference type="PROSITE" id="PS50263"/>
    </source>
</evidence>
<proteinExistence type="inferred from homology"/>
<dbReference type="Proteomes" id="UP000229730">
    <property type="component" value="Unassembled WGS sequence"/>
</dbReference>
<protein>
    <submittedName>
        <fullName evidence="3">Hydrolase</fullName>
    </submittedName>
</protein>
<dbReference type="GO" id="GO:0016787">
    <property type="term" value="F:hydrolase activity"/>
    <property type="evidence" value="ECO:0007669"/>
    <property type="project" value="UniProtKB-KW"/>
</dbReference>
<name>A0A2G4YTG6_9PROT</name>
<comment type="caution">
    <text evidence="3">The sequence shown here is derived from an EMBL/GenBank/DDBJ whole genome shotgun (WGS) entry which is preliminary data.</text>
</comment>
<dbReference type="PANTHER" id="PTHR23088:SF27">
    <property type="entry name" value="DEAMINATED GLUTATHIONE AMIDASE"/>
    <property type="match status" value="1"/>
</dbReference>
<dbReference type="InParanoid" id="A0A2G4YTG6"/>
<dbReference type="EMBL" id="PDEM01000009">
    <property type="protein sequence ID" value="PHZ85624.1"/>
    <property type="molecule type" value="Genomic_DNA"/>
</dbReference>